<dbReference type="OrthoDB" id="1594986at2759"/>
<dbReference type="InterPro" id="IPR000219">
    <property type="entry name" value="DH_dom"/>
</dbReference>
<dbReference type="PROSITE" id="PS50003">
    <property type="entry name" value="PH_DOMAIN"/>
    <property type="match status" value="1"/>
</dbReference>
<dbReference type="InterPro" id="IPR043324">
    <property type="entry name" value="PH_PLEKHG1_G2_G3"/>
</dbReference>
<feature type="compositionally biased region" description="Low complexity" evidence="3">
    <location>
        <begin position="612"/>
        <end position="626"/>
    </location>
</feature>
<feature type="region of interest" description="Disordered" evidence="3">
    <location>
        <begin position="822"/>
        <end position="981"/>
    </location>
</feature>
<feature type="region of interest" description="Disordered" evidence="3">
    <location>
        <begin position="1521"/>
        <end position="1700"/>
    </location>
</feature>
<dbReference type="PROSITE" id="PS50010">
    <property type="entry name" value="DH_2"/>
    <property type="match status" value="1"/>
</dbReference>
<feature type="compositionally biased region" description="Low complexity" evidence="3">
    <location>
        <begin position="58"/>
        <end position="78"/>
    </location>
</feature>
<feature type="compositionally biased region" description="Polar residues" evidence="3">
    <location>
        <begin position="1415"/>
        <end position="1425"/>
    </location>
</feature>
<dbReference type="Gene3D" id="1.20.900.10">
    <property type="entry name" value="Dbl homology (DH) domain"/>
    <property type="match status" value="1"/>
</dbReference>
<feature type="compositionally biased region" description="Polar residues" evidence="3">
    <location>
        <begin position="1950"/>
        <end position="1960"/>
    </location>
</feature>
<evidence type="ECO:0000259" key="5">
    <source>
        <dbReference type="PROSITE" id="PS50010"/>
    </source>
</evidence>
<evidence type="ECO:0000259" key="4">
    <source>
        <dbReference type="PROSITE" id="PS50003"/>
    </source>
</evidence>
<feature type="compositionally biased region" description="Pro residues" evidence="3">
    <location>
        <begin position="1551"/>
        <end position="1561"/>
    </location>
</feature>
<feature type="region of interest" description="Disordered" evidence="3">
    <location>
        <begin position="1096"/>
        <end position="1120"/>
    </location>
</feature>
<dbReference type="PANTHER" id="PTHR45924:SF3">
    <property type="entry name" value="PLECKSTRIN HOMOLOGY DOMAIN-CONTAINING FAMILY G MEMBER 2"/>
    <property type="match status" value="1"/>
</dbReference>
<evidence type="ECO:0000256" key="1">
    <source>
        <dbReference type="ARBA" id="ARBA00022553"/>
    </source>
</evidence>
<feature type="compositionally biased region" description="Gly residues" evidence="3">
    <location>
        <begin position="119"/>
        <end position="130"/>
    </location>
</feature>
<keyword evidence="1" id="KW-0597">Phosphoprotein</keyword>
<dbReference type="SUPFAM" id="SSF50729">
    <property type="entry name" value="PH domain-like"/>
    <property type="match status" value="1"/>
</dbReference>
<protein>
    <recommendedName>
        <fullName evidence="8">Pleckstrin homology domain-containing family G member 2</fullName>
    </recommendedName>
</protein>
<feature type="region of interest" description="Disordered" evidence="3">
    <location>
        <begin position="112"/>
        <end position="139"/>
    </location>
</feature>
<feature type="region of interest" description="Disordered" evidence="3">
    <location>
        <begin position="1281"/>
        <end position="1503"/>
    </location>
</feature>
<dbReference type="GO" id="GO:0005829">
    <property type="term" value="C:cytosol"/>
    <property type="evidence" value="ECO:0007669"/>
    <property type="project" value="UniProtKB-ARBA"/>
</dbReference>
<dbReference type="InterPro" id="IPR035899">
    <property type="entry name" value="DBL_dom_sf"/>
</dbReference>
<feature type="compositionally biased region" description="Polar residues" evidence="3">
    <location>
        <begin position="1625"/>
        <end position="1634"/>
    </location>
</feature>
<dbReference type="CDD" id="cd00160">
    <property type="entry name" value="RhoGEF"/>
    <property type="match status" value="1"/>
</dbReference>
<dbReference type="InterPro" id="IPR055251">
    <property type="entry name" value="SOS1_NGEF_PH"/>
</dbReference>
<feature type="compositionally biased region" description="Low complexity" evidence="3">
    <location>
        <begin position="1245"/>
        <end position="1256"/>
    </location>
</feature>
<dbReference type="CDD" id="cd13243">
    <property type="entry name" value="PH_PLEKHG1_G2_G3"/>
    <property type="match status" value="1"/>
</dbReference>
<dbReference type="InterPro" id="IPR001849">
    <property type="entry name" value="PH_domain"/>
</dbReference>
<reference evidence="6" key="1">
    <citation type="submission" date="2021-09" db="EMBL/GenBank/DDBJ databases">
        <title>The genome of Mauremys mutica provides insights into the evolution of semi-aquatic lifestyle.</title>
        <authorList>
            <person name="Gong S."/>
            <person name="Gao Y."/>
        </authorList>
    </citation>
    <scope>NUCLEOTIDE SEQUENCE</scope>
    <source>
        <strain evidence="6">MM-2020</strain>
        <tissue evidence="6">Muscle</tissue>
    </source>
</reference>
<evidence type="ECO:0000313" key="7">
    <source>
        <dbReference type="Proteomes" id="UP000827986"/>
    </source>
</evidence>
<feature type="compositionally biased region" description="Basic and acidic residues" evidence="3">
    <location>
        <begin position="1890"/>
        <end position="1904"/>
    </location>
</feature>
<evidence type="ECO:0000313" key="6">
    <source>
        <dbReference type="EMBL" id="KAH1181085.1"/>
    </source>
</evidence>
<proteinExistence type="predicted"/>
<dbReference type="Proteomes" id="UP000827986">
    <property type="component" value="Unassembled WGS sequence"/>
</dbReference>
<feature type="compositionally biased region" description="Polar residues" evidence="3">
    <location>
        <begin position="882"/>
        <end position="891"/>
    </location>
</feature>
<dbReference type="PANTHER" id="PTHR45924">
    <property type="entry name" value="FI17866P1"/>
    <property type="match status" value="1"/>
</dbReference>
<feature type="compositionally biased region" description="Pro residues" evidence="3">
    <location>
        <begin position="1200"/>
        <end position="1214"/>
    </location>
</feature>
<sequence>MPEGARRGSKKKAGNQVAARPSSVSSLSGIAGGMAAATISGSCTSVNTVGSDGERPVSLSSSASSASLPDSQSAFGSSGALGGGCPAGYPPDAQQNGSDISLDLTPVALLEGPAEAEGPPGGAKRGGGGSAWSPGPARARERRVKLSQLDRVVLEIVETEQAYVRDLRSIVEDYLGCIIDSGHLPLKPEQVSTLFCNIEDIYEFNSELLEELESSSSAHAIAECFVQRSEEFDIYTLYCMNYPNSVSVLRECMENQVLAGFFRERQATLCHSLPLESYLLKPVQRILKYHLLLQELARHCERSSAGYEAVEEATITMTAVAWYINDMKRKQEHAARLQELQGLLVGWMGPELEAFGELVLEGQFRVQRVRRERAFFLFSKMLLVAKRRGPAFVYKSHIFCCNLALLETLKDPLSFKISDLTIPKQQHVVQARNQEEKRLWIHYLKRLIVENHPASIPQKAKQVLLENSFQSSPEIRCSPEPLKTPVPSPRMEDAWGFPRGRRQSEPPKFMSSPERARKSCPVVQPDSATQYRRGRRQSEPATELSHMGQEQNGRCRGLPATPKLKHAGSEGELFPASPPLALSGSVCTLDSSVAEESDPGEDAESPPFCLAEEPLSITEEILELLSQRGLSGDLGTEETPWRQGEQHPGSPTSQPEQDPPLSRAVLEERAEGSEVQEGDTAGGDEPRRGSLGLTQPLPPRHPPHSESEEEQKEERGPSPLCVLDDLGAEEAAGKPEVLAGDNTLRAGRDASSGELGSTDGACPPYEDGSARGSPLTRDDRLLIEKIKCYYEAGEAAPDPTAREGALSAPTGVVQDSVLHLNHLPQQEGATDREGGRASWAKARPARQENARRRWGQFLDPNTTPHDANQEDSGKGEGLAFDQGTQFGANQEAQEDAGKGQGQPINPDIHGTNQEDAGKGRDQLIDQGTEVSANQEDAGKGRGQLIDRGTEADANQEDAGKGRGQPASRVAPPPASQEPEYKSCAEIRRAWREKERGAADALGTCTPRMKLGSKGPAANREPPPFLEPLWIVEESDLAAPPRLPRGDGVPRANGVPPAGYAPLPGLYEDTAPCLLENSERILSKVQALARMYSEKISRAKTARRPQDGPRRPAPSRMGTLESLREEMPGPCLPRCEPRLYGHVLIREPPLHVNCVQENVLLVAAARGNALDVRSDGPAPLLASRCLGSPPAEEPGAARQELPPPASVPPPPPLVESPPKLSGDPPSPGDPAGEGPGTGSSPPPAPDTTSGTGTTPEAGDFEGAGCPSVPGCQARLAACGLRGEPSAGEVSAETAASSPFWEAAPSQQVPEVAGPVPAASPSPAAEQQPACVGTSAEPDLLGPGTSILGAGPPEPAGEQSGPIAVLLPEERALALGRDSPPGTEEPLPQPSLGPVRCGTGEASLPPTPDPIPPATPSNAAGSSSPLHSNALPLAALPSRGTRLPSRATGAAHPSPELSSAAAAQPSRSVARSAPTSPSSGLDRSPLPALPRLQTSSPAHRRLSSSAAAISRYIAASCISQSLAKRNGASSGPPGAETPAPTRPLPACTAIPRPSCPLGPPGTQPPAAETLAPTRPLPPCSAIPRPSSCPLGPPGTLPPAAETPAPTKPLPPCSAIPRPSPCPLGPAGTQTASTETPAPTRPLPPCSAVPRLPPGPLGSRAPAPPSAPFPSEKANAWAHCTSKRDPSQRSVCPSPCASPGSPSPLGCCRDSSWLGEPIPLASGSAVLLAFDRLSGTCPAPRAKQLAPFCSTSEPSSRVQSPAPACPRVCSPPPSSQRPAVGRGGCAPPRPCSFAPVHVPTQPSTLRLSSPLQPTSHPSVTLPQPGRRPRGNPESPPSPRDGARAGCCSGAPPSHSASPSPDELDGVKWPDVPGLRSRYADRAGSMGAPGSPEEYPKARADSARDTGPHRASYSTTVNIQIGGSGRIASFSNAQVSLTHPPLAAPGQHSARRINGSTLETPQKT</sequence>
<feature type="region of interest" description="Disordered" evidence="3">
    <location>
        <begin position="1746"/>
        <end position="1911"/>
    </location>
</feature>
<feature type="region of interest" description="Disordered" evidence="3">
    <location>
        <begin position="997"/>
        <end position="1021"/>
    </location>
</feature>
<dbReference type="FunFam" id="1.20.900.10:FF:000019">
    <property type="entry name" value="Pleckstrin homology domain-containing family G member 1"/>
    <property type="match status" value="1"/>
</dbReference>
<accession>A0A9D3XL47</accession>
<dbReference type="SMART" id="SM00325">
    <property type="entry name" value="RhoGEF"/>
    <property type="match status" value="1"/>
</dbReference>
<dbReference type="SMART" id="SM00233">
    <property type="entry name" value="PH"/>
    <property type="match status" value="1"/>
</dbReference>
<dbReference type="InterPro" id="IPR011993">
    <property type="entry name" value="PH-like_dom_sf"/>
</dbReference>
<feature type="compositionally biased region" description="Polar residues" evidence="3">
    <location>
        <begin position="1797"/>
        <end position="1818"/>
    </location>
</feature>
<feature type="compositionally biased region" description="Polar residues" evidence="3">
    <location>
        <begin position="1746"/>
        <end position="1756"/>
    </location>
</feature>
<feature type="region of interest" description="Disordered" evidence="3">
    <location>
        <begin position="1180"/>
        <end position="1267"/>
    </location>
</feature>
<feature type="compositionally biased region" description="Acidic residues" evidence="3">
    <location>
        <begin position="593"/>
        <end position="604"/>
    </location>
</feature>
<dbReference type="GO" id="GO:0031267">
    <property type="term" value="F:small GTPase binding"/>
    <property type="evidence" value="ECO:0007669"/>
    <property type="project" value="TreeGrafter"/>
</dbReference>
<dbReference type="EMBL" id="JAHDVG010000469">
    <property type="protein sequence ID" value="KAH1181085.1"/>
    <property type="molecule type" value="Genomic_DNA"/>
</dbReference>
<feature type="compositionally biased region" description="Pro residues" evidence="3">
    <location>
        <begin position="1403"/>
        <end position="1413"/>
    </location>
</feature>
<feature type="compositionally biased region" description="Low complexity" evidence="3">
    <location>
        <begin position="1687"/>
        <end position="1700"/>
    </location>
</feature>
<feature type="region of interest" description="Disordered" evidence="3">
    <location>
        <begin position="1934"/>
        <end position="1960"/>
    </location>
</feature>
<dbReference type="FunFam" id="2.30.29.30:FF:000132">
    <property type="entry name" value="pleckstrin homology domain-containing family G member 2"/>
    <property type="match status" value="1"/>
</dbReference>
<dbReference type="GO" id="GO:0005085">
    <property type="term" value="F:guanyl-nucleotide exchange factor activity"/>
    <property type="evidence" value="ECO:0007669"/>
    <property type="project" value="UniProtKB-KW"/>
</dbReference>
<feature type="compositionally biased region" description="Low complexity" evidence="3">
    <location>
        <begin position="1305"/>
        <end position="1328"/>
    </location>
</feature>
<dbReference type="SUPFAM" id="SSF48065">
    <property type="entry name" value="DBL homology domain (DH-domain)"/>
    <property type="match status" value="1"/>
</dbReference>
<feature type="compositionally biased region" description="Pro residues" evidence="3">
    <location>
        <begin position="1636"/>
        <end position="1665"/>
    </location>
</feature>
<keyword evidence="2" id="KW-0344">Guanine-nucleotide releasing factor</keyword>
<keyword evidence="7" id="KW-1185">Reference proteome</keyword>
<feature type="region of interest" description="Disordered" evidence="3">
    <location>
        <begin position="473"/>
        <end position="777"/>
    </location>
</feature>
<feature type="region of interest" description="Disordered" evidence="3">
    <location>
        <begin position="1"/>
        <end position="28"/>
    </location>
</feature>
<dbReference type="Gene3D" id="2.30.29.30">
    <property type="entry name" value="Pleckstrin-homology domain (PH domain)/Phosphotyrosine-binding domain (PTB)"/>
    <property type="match status" value="1"/>
</dbReference>
<feature type="domain" description="PH" evidence="4">
    <location>
        <begin position="351"/>
        <end position="449"/>
    </location>
</feature>
<evidence type="ECO:0008006" key="8">
    <source>
        <dbReference type="Google" id="ProtNLM"/>
    </source>
</evidence>
<gene>
    <name evidence="6" type="ORF">KIL84_002019</name>
</gene>
<dbReference type="Pfam" id="PF00621">
    <property type="entry name" value="RhoGEF"/>
    <property type="match status" value="1"/>
</dbReference>
<feature type="compositionally biased region" description="Polar residues" evidence="3">
    <location>
        <begin position="1463"/>
        <end position="1479"/>
    </location>
</feature>
<comment type="caution">
    <text evidence="6">The sequence shown here is derived from an EMBL/GenBank/DDBJ whole genome shotgun (WGS) entry which is preliminary data.</text>
</comment>
<dbReference type="GO" id="GO:0030833">
    <property type="term" value="P:regulation of actin filament polymerization"/>
    <property type="evidence" value="ECO:0007669"/>
    <property type="project" value="TreeGrafter"/>
</dbReference>
<name>A0A9D3XL47_9SAUR</name>
<feature type="compositionally biased region" description="Low complexity" evidence="3">
    <location>
        <begin position="1847"/>
        <end position="1857"/>
    </location>
</feature>
<feature type="domain" description="DH" evidence="5">
    <location>
        <begin position="148"/>
        <end position="327"/>
    </location>
</feature>
<evidence type="ECO:0000256" key="2">
    <source>
        <dbReference type="ARBA" id="ARBA00022658"/>
    </source>
</evidence>
<evidence type="ECO:0000256" key="3">
    <source>
        <dbReference type="SAM" id="MobiDB-lite"/>
    </source>
</evidence>
<feature type="compositionally biased region" description="Pro residues" evidence="3">
    <location>
        <begin position="1603"/>
        <end position="1621"/>
    </location>
</feature>
<feature type="region of interest" description="Disordered" evidence="3">
    <location>
        <begin position="43"/>
        <end position="98"/>
    </location>
</feature>
<dbReference type="Pfam" id="PF22697">
    <property type="entry name" value="SOS1_NGEF_PH"/>
    <property type="match status" value="1"/>
</dbReference>
<organism evidence="6 7">
    <name type="scientific">Mauremys mutica</name>
    <name type="common">yellowpond turtle</name>
    <dbReference type="NCBI Taxonomy" id="74926"/>
    <lineage>
        <taxon>Eukaryota</taxon>
        <taxon>Metazoa</taxon>
        <taxon>Chordata</taxon>
        <taxon>Craniata</taxon>
        <taxon>Vertebrata</taxon>
        <taxon>Euteleostomi</taxon>
        <taxon>Archelosauria</taxon>
        <taxon>Testudinata</taxon>
        <taxon>Testudines</taxon>
        <taxon>Cryptodira</taxon>
        <taxon>Durocryptodira</taxon>
        <taxon>Testudinoidea</taxon>
        <taxon>Geoemydidae</taxon>
        <taxon>Geoemydinae</taxon>
        <taxon>Mauremys</taxon>
    </lineage>
</organism>